<evidence type="ECO:0000313" key="8">
    <source>
        <dbReference type="Proteomes" id="UP000002654"/>
    </source>
</evidence>
<feature type="transmembrane region" description="Helical" evidence="5">
    <location>
        <begin position="324"/>
        <end position="344"/>
    </location>
</feature>
<dbReference type="KEGG" id="ttn:TTX_0563"/>
<name>G4RNT4_THETK</name>
<feature type="transmembrane region" description="Helical" evidence="5">
    <location>
        <begin position="192"/>
        <end position="214"/>
    </location>
</feature>
<feature type="transmembrane region" description="Helical" evidence="5">
    <location>
        <begin position="31"/>
        <end position="61"/>
    </location>
</feature>
<evidence type="ECO:0000259" key="6">
    <source>
        <dbReference type="Pfam" id="PF00361"/>
    </source>
</evidence>
<dbReference type="AlphaFoldDB" id="G4RNT4"/>
<dbReference type="EMBL" id="FN869859">
    <property type="protein sequence ID" value="CCC81228.1"/>
    <property type="molecule type" value="Genomic_DNA"/>
</dbReference>
<feature type="domain" description="NADH:quinone oxidoreductase/Mrp antiporter transmembrane" evidence="6">
    <location>
        <begin position="148"/>
        <end position="371"/>
    </location>
</feature>
<dbReference type="PANTHER" id="PTHR22773">
    <property type="entry name" value="NADH DEHYDROGENASE"/>
    <property type="match status" value="1"/>
</dbReference>
<dbReference type="HOGENOM" id="CLU_666695_0_0_2"/>
<protein>
    <submittedName>
        <fullName evidence="7">NADH dehydrogenase I chain N</fullName>
        <ecNumber evidence="7">1.6.5.3</ecNumber>
    </submittedName>
</protein>
<feature type="transmembrane region" description="Helical" evidence="5">
    <location>
        <begin position="220"/>
        <end position="242"/>
    </location>
</feature>
<keyword evidence="2 5" id="KW-0812">Transmembrane</keyword>
<dbReference type="eggNOG" id="arCOG01540">
    <property type="taxonomic scope" value="Archaea"/>
</dbReference>
<dbReference type="EC" id="1.6.5.3" evidence="7"/>
<dbReference type="GO" id="GO:0016491">
    <property type="term" value="F:oxidoreductase activity"/>
    <property type="evidence" value="ECO:0007669"/>
    <property type="project" value="UniProtKB-KW"/>
</dbReference>
<dbReference type="InterPro" id="IPR001750">
    <property type="entry name" value="ND/Mrp_TM"/>
</dbReference>
<evidence type="ECO:0000256" key="1">
    <source>
        <dbReference type="ARBA" id="ARBA00004141"/>
    </source>
</evidence>
<dbReference type="OrthoDB" id="29144at2157"/>
<dbReference type="STRING" id="768679.TTX_0563"/>
<evidence type="ECO:0000256" key="5">
    <source>
        <dbReference type="SAM" id="Phobius"/>
    </source>
</evidence>
<reference evidence="7 8" key="1">
    <citation type="journal article" date="2011" name="PLoS ONE">
        <title>The complete genome sequence of Thermoproteus tenax: a physiologically versatile member of the Crenarchaeota.</title>
        <authorList>
            <person name="Siebers B."/>
            <person name="Zaparty M."/>
            <person name="Raddatz G."/>
            <person name="Tjaden B."/>
            <person name="Albers S.V."/>
            <person name="Bell S.D."/>
            <person name="Blombach F."/>
            <person name="Kletzin A."/>
            <person name="Kyrpides N."/>
            <person name="Lanz C."/>
            <person name="Plagens A."/>
            <person name="Rampp M."/>
            <person name="Rosinus A."/>
            <person name="von Jan M."/>
            <person name="Makarova K.S."/>
            <person name="Klenk H.P."/>
            <person name="Schuster S.C."/>
            <person name="Hensel R."/>
        </authorList>
    </citation>
    <scope>NUCLEOTIDE SEQUENCE [LARGE SCALE GENOMIC DNA]</scope>
    <source>
        <strain evidence="8">ATCC 35583 / DSM 2078 / JCM 9277 / NBRC 100435 / Kra 1</strain>
    </source>
</reference>
<evidence type="ECO:0000256" key="2">
    <source>
        <dbReference type="ARBA" id="ARBA00022692"/>
    </source>
</evidence>
<feature type="transmembrane region" description="Helical" evidence="5">
    <location>
        <begin position="249"/>
        <end position="270"/>
    </location>
</feature>
<dbReference type="Pfam" id="PF00361">
    <property type="entry name" value="Proton_antipo_M"/>
    <property type="match status" value="1"/>
</dbReference>
<feature type="transmembrane region" description="Helical" evidence="5">
    <location>
        <begin position="282"/>
        <end position="303"/>
    </location>
</feature>
<dbReference type="RefSeq" id="WP_014126485.1">
    <property type="nucleotide sequence ID" value="NC_016070.1"/>
</dbReference>
<keyword evidence="8" id="KW-1185">Reference proteome</keyword>
<feature type="transmembrane region" description="Helical" evidence="5">
    <location>
        <begin position="160"/>
        <end position="180"/>
    </location>
</feature>
<proteinExistence type="predicted"/>
<feature type="transmembrane region" description="Helical" evidence="5">
    <location>
        <begin position="350"/>
        <end position="377"/>
    </location>
</feature>
<keyword evidence="3 5" id="KW-1133">Transmembrane helix</keyword>
<dbReference type="Proteomes" id="UP000002654">
    <property type="component" value="Chromosome"/>
</dbReference>
<evidence type="ECO:0000256" key="3">
    <source>
        <dbReference type="ARBA" id="ARBA00022989"/>
    </source>
</evidence>
<dbReference type="PaxDb" id="768679-TTX_0563"/>
<keyword evidence="7" id="KW-0560">Oxidoreductase</keyword>
<keyword evidence="4 5" id="KW-0472">Membrane</keyword>
<gene>
    <name evidence="7" type="primary">nuoN</name>
    <name evidence="7" type="ordered locus">TTX_0563</name>
</gene>
<evidence type="ECO:0000256" key="4">
    <source>
        <dbReference type="ARBA" id="ARBA00023136"/>
    </source>
</evidence>
<feature type="transmembrane region" description="Helical" evidence="5">
    <location>
        <begin position="68"/>
        <end position="87"/>
    </location>
</feature>
<feature type="transmembrane region" description="Helical" evidence="5">
    <location>
        <begin position="397"/>
        <end position="418"/>
    </location>
</feature>
<sequence length="419" mass="44279">MIDPVFFIVLALAMSAPLALKVEGRYIAMAMGFIIFAFSFFVPYAAFFFVLFGVMLIAMALDHRYGALGYALGLSAVSTALAAYAYFMSIITPEYALNYAFAGLAALAIATTGIYGLLASGKERENVEGALKYLIFSAVGKTLMVMGFALALYAAPTLGWLLLSFGFIFELGLVPAHLWMVDAFSLSTPKGVAALVLFGELTPLLVLLTFFRVVGMTKPAGFALLLVALASMTYANIAALTARTFGRMLAYSSIAHMSYAVSAVALVAYFGNRAVDMPLFGIYPAFTIAATVAILEGLTSGLAKAGIFNALTVKHADIVPDRRVLSGALNVLSLLGLPPLLGFWPKLLLVLLALAYGQLGIALIVILNSAIATPYYLRVFRMLAEAKGPSADNATSVLTAALSTVLGVAVPLLLSVIIP</sequence>
<evidence type="ECO:0000313" key="7">
    <source>
        <dbReference type="EMBL" id="CCC81228.1"/>
    </source>
</evidence>
<feature type="transmembrane region" description="Helical" evidence="5">
    <location>
        <begin position="130"/>
        <end position="154"/>
    </location>
</feature>
<feature type="transmembrane region" description="Helical" evidence="5">
    <location>
        <begin position="99"/>
        <end position="118"/>
    </location>
</feature>
<dbReference type="PATRIC" id="fig|768679.9.peg.578"/>
<comment type="subcellular location">
    <subcellularLocation>
        <location evidence="1">Membrane</location>
        <topology evidence="1">Multi-pass membrane protein</topology>
    </subcellularLocation>
</comment>
<organism evidence="7 8">
    <name type="scientific">Thermoproteus tenax (strain ATCC 35583 / DSM 2078 / JCM 9277 / NBRC 100435 / Kra 1)</name>
    <dbReference type="NCBI Taxonomy" id="768679"/>
    <lineage>
        <taxon>Archaea</taxon>
        <taxon>Thermoproteota</taxon>
        <taxon>Thermoprotei</taxon>
        <taxon>Thermoproteales</taxon>
        <taxon>Thermoproteaceae</taxon>
        <taxon>Thermoproteus</taxon>
    </lineage>
</organism>
<accession>G4RNT4</accession>
<dbReference type="GeneID" id="11263564"/>
<dbReference type="GO" id="GO:0016020">
    <property type="term" value="C:membrane"/>
    <property type="evidence" value="ECO:0007669"/>
    <property type="project" value="UniProtKB-SubCell"/>
</dbReference>